<gene>
    <name evidence="1" type="ORF">BN77_3028</name>
</gene>
<sequence length="61" mass="6562">MVFKDAHLLNGVNKALIPGNLTSCVNCLAVPDVSLRYYWASFPAPAFARQVDNGSVLIPSV</sequence>
<protein>
    <submittedName>
        <fullName evidence="1">Uncharacterized protein</fullName>
    </submittedName>
</protein>
<proteinExistence type="predicted"/>
<reference evidence="1 2" key="1">
    <citation type="journal article" date="2013" name="Genome Announc.">
        <title>Draft Genome Sequence of Rhizobium mesoamericanum STM3625, a Nitrogen-Fixing Symbiont of Mimosa pudica Isolated in French Guiana (South America).</title>
        <authorList>
            <person name="Moulin L."/>
            <person name="Mornico D."/>
            <person name="Melkonian R."/>
            <person name="Klonowska A."/>
        </authorList>
    </citation>
    <scope>NUCLEOTIDE SEQUENCE [LARGE SCALE GENOMIC DNA]</scope>
    <source>
        <strain evidence="1 2">STM3625</strain>
    </source>
</reference>
<name>K0PPP4_9HYPH</name>
<evidence type="ECO:0000313" key="2">
    <source>
        <dbReference type="Proteomes" id="UP000009319"/>
    </source>
</evidence>
<comment type="caution">
    <text evidence="1">The sequence shown here is derived from an EMBL/GenBank/DDBJ whole genome shotgun (WGS) entry which is preliminary data.</text>
</comment>
<dbReference type="STRING" id="1211777.BN77_3028"/>
<organism evidence="1 2">
    <name type="scientific">Rhizobium mesoamericanum STM3625</name>
    <dbReference type="NCBI Taxonomy" id="1211777"/>
    <lineage>
        <taxon>Bacteria</taxon>
        <taxon>Pseudomonadati</taxon>
        <taxon>Pseudomonadota</taxon>
        <taxon>Alphaproteobacteria</taxon>
        <taxon>Hyphomicrobiales</taxon>
        <taxon>Rhizobiaceae</taxon>
        <taxon>Rhizobium/Agrobacterium group</taxon>
        <taxon>Rhizobium</taxon>
    </lineage>
</organism>
<dbReference type="EMBL" id="CANI01000020">
    <property type="protein sequence ID" value="CCM75848.1"/>
    <property type="molecule type" value="Genomic_DNA"/>
</dbReference>
<accession>K0PPP4</accession>
<dbReference type="Proteomes" id="UP000009319">
    <property type="component" value="Unassembled WGS sequence"/>
</dbReference>
<dbReference type="AlphaFoldDB" id="K0PPP4"/>
<dbReference type="HOGENOM" id="CLU_2919624_0_0_5"/>
<keyword evidence="2" id="KW-1185">Reference proteome</keyword>
<evidence type="ECO:0000313" key="1">
    <source>
        <dbReference type="EMBL" id="CCM75848.1"/>
    </source>
</evidence>